<dbReference type="PROSITE" id="PS01214">
    <property type="entry name" value="UPF0016"/>
    <property type="match status" value="1"/>
</dbReference>
<evidence type="ECO:0000256" key="1">
    <source>
        <dbReference type="ARBA" id="ARBA00004141"/>
    </source>
</evidence>
<dbReference type="GO" id="GO:0005384">
    <property type="term" value="F:manganese ion transmembrane transporter activity"/>
    <property type="evidence" value="ECO:0007669"/>
    <property type="project" value="TreeGrafter"/>
</dbReference>
<evidence type="ECO:0000256" key="6">
    <source>
        <dbReference type="SAM" id="MobiDB-lite"/>
    </source>
</evidence>
<dbReference type="Pfam" id="PF01169">
    <property type="entry name" value="GDT1"/>
    <property type="match status" value="2"/>
</dbReference>
<dbReference type="GO" id="GO:0032468">
    <property type="term" value="P:Golgi calcium ion homeostasis"/>
    <property type="evidence" value="ECO:0007669"/>
    <property type="project" value="TreeGrafter"/>
</dbReference>
<organism evidence="8 9">
    <name type="scientific">Chloropicon roscoffensis</name>
    <dbReference type="NCBI Taxonomy" id="1461544"/>
    <lineage>
        <taxon>Eukaryota</taxon>
        <taxon>Viridiplantae</taxon>
        <taxon>Chlorophyta</taxon>
        <taxon>Chloropicophyceae</taxon>
        <taxon>Chloropicales</taxon>
        <taxon>Chloropicaceae</taxon>
        <taxon>Chloropicon</taxon>
    </lineage>
</organism>
<feature type="transmembrane region" description="Helical" evidence="7">
    <location>
        <begin position="191"/>
        <end position="215"/>
    </location>
</feature>
<accession>A0AAX4PHQ3</accession>
<dbReference type="AlphaFoldDB" id="A0AAX4PHQ3"/>
<sequence length="401" mass="40833">MMASVAVDSGVGGMRRGLNLASPRRPARGSAPRLPIPRSQRSLTLPLSRNHHVRPFTGAASTSGEEHGALAEVGSRTGSGSLAVALAAVAVAGLALLHGADPSHAAEAVAQTGTSSSSPLFVPGLVGDDEFTEGFTSGFLLVLFSEIGDKTFFVAMLLAVRTQSALLSSSGKAEAAGEIGASAPGAIDRRLVVFAGTFGALAVMTVISCGIGRVFHSLENFVPQSLSSLPIDDLAAVVLLTSFGVASIRDAQALEGEETEGEVGGSAGETTFKDIRGSGEEESEMEGAMAMVKELEDEGKIGERQGATSLLLQTFLLVFAAEWGDRSFLSTIALSAAYPPLAVVGGASTGHGVATALAIGGGTVLAQYISEKTIAYIAGVLFLAFATATTVDLFAGNHLLL</sequence>
<keyword evidence="4 7" id="KW-1133">Transmembrane helix</keyword>
<proteinExistence type="inferred from homology"/>
<dbReference type="InterPro" id="IPR049555">
    <property type="entry name" value="GDT1-like_CS"/>
</dbReference>
<dbReference type="PANTHER" id="PTHR12608">
    <property type="entry name" value="TRANSMEMBRANE PROTEIN HTP-1 RELATED"/>
    <property type="match status" value="1"/>
</dbReference>
<feature type="region of interest" description="Disordered" evidence="6">
    <location>
        <begin position="1"/>
        <end position="47"/>
    </location>
</feature>
<gene>
    <name evidence="8" type="ORF">HKI87_12g70130</name>
</gene>
<feature type="transmembrane region" description="Helical" evidence="7">
    <location>
        <begin position="374"/>
        <end position="395"/>
    </location>
</feature>
<dbReference type="GO" id="GO:0009535">
    <property type="term" value="C:chloroplast thylakoid membrane"/>
    <property type="evidence" value="ECO:0007669"/>
    <property type="project" value="TreeGrafter"/>
</dbReference>
<evidence type="ECO:0000256" key="2">
    <source>
        <dbReference type="ARBA" id="ARBA00009190"/>
    </source>
</evidence>
<protein>
    <submittedName>
        <fullName evidence="8">GDT1-like chloroplast protein</fullName>
    </submittedName>
</protein>
<evidence type="ECO:0000313" key="8">
    <source>
        <dbReference type="EMBL" id="WZN65454.1"/>
    </source>
</evidence>
<dbReference type="EMBL" id="CP151512">
    <property type="protein sequence ID" value="WZN65454.1"/>
    <property type="molecule type" value="Genomic_DNA"/>
</dbReference>
<keyword evidence="5 7" id="KW-0472">Membrane</keyword>
<comment type="subcellular location">
    <subcellularLocation>
        <location evidence="1">Membrane</location>
        <topology evidence="1">Multi-pass membrane protein</topology>
    </subcellularLocation>
</comment>
<evidence type="ECO:0000256" key="7">
    <source>
        <dbReference type="SAM" id="Phobius"/>
    </source>
</evidence>
<comment type="similarity">
    <text evidence="2">Belongs to the GDT1 family.</text>
</comment>
<evidence type="ECO:0000313" key="9">
    <source>
        <dbReference type="Proteomes" id="UP001472866"/>
    </source>
</evidence>
<dbReference type="PANTHER" id="PTHR12608:SF6">
    <property type="entry name" value="PROTEIN PAM71, CHLOROPLASTIC"/>
    <property type="match status" value="1"/>
</dbReference>
<dbReference type="InterPro" id="IPR001727">
    <property type="entry name" value="GDT1-like"/>
</dbReference>
<evidence type="ECO:0000256" key="4">
    <source>
        <dbReference type="ARBA" id="ARBA00022989"/>
    </source>
</evidence>
<evidence type="ECO:0000256" key="5">
    <source>
        <dbReference type="ARBA" id="ARBA00023136"/>
    </source>
</evidence>
<dbReference type="GO" id="GO:0015085">
    <property type="term" value="F:calcium ion transmembrane transporter activity"/>
    <property type="evidence" value="ECO:0007669"/>
    <property type="project" value="TreeGrafter"/>
</dbReference>
<name>A0AAX4PHQ3_9CHLO</name>
<dbReference type="GO" id="GO:0032472">
    <property type="term" value="P:Golgi calcium ion transport"/>
    <property type="evidence" value="ECO:0007669"/>
    <property type="project" value="TreeGrafter"/>
</dbReference>
<keyword evidence="3 7" id="KW-0812">Transmembrane</keyword>
<dbReference type="GO" id="GO:0005794">
    <property type="term" value="C:Golgi apparatus"/>
    <property type="evidence" value="ECO:0007669"/>
    <property type="project" value="TreeGrafter"/>
</dbReference>
<keyword evidence="9" id="KW-1185">Reference proteome</keyword>
<reference evidence="8 9" key="1">
    <citation type="submission" date="2024-03" db="EMBL/GenBank/DDBJ databases">
        <title>Complete genome sequence of the green alga Chloropicon roscoffensis RCC1871.</title>
        <authorList>
            <person name="Lemieux C."/>
            <person name="Pombert J.-F."/>
            <person name="Otis C."/>
            <person name="Turmel M."/>
        </authorList>
    </citation>
    <scope>NUCLEOTIDE SEQUENCE [LARGE SCALE GENOMIC DNA]</scope>
    <source>
        <strain evidence="8 9">RCC1871</strain>
    </source>
</reference>
<dbReference type="Proteomes" id="UP001472866">
    <property type="component" value="Chromosome 12"/>
</dbReference>
<evidence type="ECO:0000256" key="3">
    <source>
        <dbReference type="ARBA" id="ARBA00022692"/>
    </source>
</evidence>
<feature type="compositionally biased region" description="Low complexity" evidence="6">
    <location>
        <begin position="20"/>
        <end position="33"/>
    </location>
</feature>